<evidence type="ECO:0000256" key="4">
    <source>
        <dbReference type="ARBA" id="ARBA00022833"/>
    </source>
</evidence>
<gene>
    <name evidence="9" type="ORF">TMPK1_10240</name>
</gene>
<dbReference type="InterPro" id="IPR001412">
    <property type="entry name" value="aa-tRNA-synth_I_CS"/>
</dbReference>
<sequence>MLARFAPSPTGRLHLGHAYAALFAWRAPGRTGTCLLRIEDIDPDRCRPDYEQGIYDDLAWLGLTWPTPVRRQSQHMQDYRAALTRLTEMGVTYPCFCSRQDVARAATAHGPEGAIYPGTCRTLDAATRADRIARGDAHSIRLDVARGAAITGPLFWDERDEGRIAVDPAIGGDPVIARRDVPTSYHLSVTVDDHLQQITLVPRGRDLFLATHVQRLLQALLGFAAPLYAHHALVLDTDGQKLSKRDHATALADLRAEGWSVADVKKRIGWQDD</sequence>
<keyword evidence="3 7" id="KW-0547">Nucleotide-binding</keyword>
<keyword evidence="10" id="KW-1185">Reference proteome</keyword>
<dbReference type="Proteomes" id="UP000681075">
    <property type="component" value="Unassembled WGS sequence"/>
</dbReference>
<dbReference type="GO" id="GO:0005829">
    <property type="term" value="C:cytosol"/>
    <property type="evidence" value="ECO:0007669"/>
    <property type="project" value="TreeGrafter"/>
</dbReference>
<dbReference type="NCBIfam" id="NF004315">
    <property type="entry name" value="PRK05710.1-4"/>
    <property type="match status" value="1"/>
</dbReference>
<evidence type="ECO:0000256" key="7">
    <source>
        <dbReference type="RuleBase" id="RU363037"/>
    </source>
</evidence>
<dbReference type="GO" id="GO:0005524">
    <property type="term" value="F:ATP binding"/>
    <property type="evidence" value="ECO:0007669"/>
    <property type="project" value="UniProtKB-KW"/>
</dbReference>
<dbReference type="InterPro" id="IPR014729">
    <property type="entry name" value="Rossmann-like_a/b/a_fold"/>
</dbReference>
<keyword evidence="5 7" id="KW-0067">ATP-binding</keyword>
<keyword evidence="6 7" id="KW-0030">Aminoacyl-tRNA synthetase</keyword>
<evidence type="ECO:0000313" key="10">
    <source>
        <dbReference type="Proteomes" id="UP000681075"/>
    </source>
</evidence>
<evidence type="ECO:0000313" key="9">
    <source>
        <dbReference type="EMBL" id="GIL38787.1"/>
    </source>
</evidence>
<keyword evidence="7" id="KW-0648">Protein biosynthesis</keyword>
<dbReference type="AlphaFoldDB" id="A0A8S8XBS4"/>
<dbReference type="Pfam" id="PF00749">
    <property type="entry name" value="tRNA-synt_1c"/>
    <property type="match status" value="1"/>
</dbReference>
<evidence type="ECO:0000256" key="2">
    <source>
        <dbReference type="ARBA" id="ARBA00022723"/>
    </source>
</evidence>
<name>A0A8S8XBS4_9PROT</name>
<dbReference type="InterPro" id="IPR000924">
    <property type="entry name" value="Glu/Gln-tRNA-synth"/>
</dbReference>
<dbReference type="PROSITE" id="PS00178">
    <property type="entry name" value="AA_TRNA_LIGASE_I"/>
    <property type="match status" value="1"/>
</dbReference>
<evidence type="ECO:0000256" key="1">
    <source>
        <dbReference type="ARBA" id="ARBA00022598"/>
    </source>
</evidence>
<evidence type="ECO:0000256" key="3">
    <source>
        <dbReference type="ARBA" id="ARBA00022741"/>
    </source>
</evidence>
<proteinExistence type="inferred from homology"/>
<feature type="domain" description="Glutamyl/glutaminyl-tRNA synthetase class Ib catalytic" evidence="8">
    <location>
        <begin position="3"/>
        <end position="259"/>
    </location>
</feature>
<keyword evidence="1 7" id="KW-0436">Ligase</keyword>
<reference evidence="9" key="1">
    <citation type="submission" date="2021-02" db="EMBL/GenBank/DDBJ databases">
        <title>Genome sequence of Rhodospirillales sp. strain TMPK1 isolated from soil.</title>
        <authorList>
            <person name="Nakai R."/>
            <person name="Kusada H."/>
            <person name="Tamaki H."/>
        </authorList>
    </citation>
    <scope>NUCLEOTIDE SEQUENCE</scope>
    <source>
        <strain evidence="9">TMPK1</strain>
    </source>
</reference>
<dbReference type="PANTHER" id="PTHR43311:SF1">
    <property type="entry name" value="GLUTAMYL-Q TRNA(ASP) SYNTHETASE"/>
    <property type="match status" value="1"/>
</dbReference>
<keyword evidence="4" id="KW-0862">Zinc</keyword>
<comment type="caution">
    <text evidence="9">The sequence shown here is derived from an EMBL/GenBank/DDBJ whole genome shotgun (WGS) entry which is preliminary data.</text>
</comment>
<dbReference type="RefSeq" id="WP_420245622.1">
    <property type="nucleotide sequence ID" value="NZ_BOPV01000001.1"/>
</dbReference>
<dbReference type="InterPro" id="IPR049940">
    <property type="entry name" value="GluQ/Sye"/>
</dbReference>
<organism evidence="9 10">
    <name type="scientific">Roseiterribacter gracilis</name>
    <dbReference type="NCBI Taxonomy" id="2812848"/>
    <lineage>
        <taxon>Bacteria</taxon>
        <taxon>Pseudomonadati</taxon>
        <taxon>Pseudomonadota</taxon>
        <taxon>Alphaproteobacteria</taxon>
        <taxon>Rhodospirillales</taxon>
        <taxon>Roseiterribacteraceae</taxon>
        <taxon>Roseiterribacter</taxon>
    </lineage>
</organism>
<accession>A0A8S8XBS4</accession>
<evidence type="ECO:0000256" key="6">
    <source>
        <dbReference type="ARBA" id="ARBA00023146"/>
    </source>
</evidence>
<dbReference type="GO" id="GO:0006424">
    <property type="term" value="P:glutamyl-tRNA aminoacylation"/>
    <property type="evidence" value="ECO:0007669"/>
    <property type="project" value="TreeGrafter"/>
</dbReference>
<keyword evidence="2" id="KW-0479">Metal-binding</keyword>
<dbReference type="Gene3D" id="3.40.50.620">
    <property type="entry name" value="HUPs"/>
    <property type="match status" value="1"/>
</dbReference>
<comment type="similarity">
    <text evidence="7">Belongs to the class-I aminoacyl-tRNA synthetase family.</text>
</comment>
<dbReference type="SUPFAM" id="SSF52374">
    <property type="entry name" value="Nucleotidylyl transferase"/>
    <property type="match status" value="1"/>
</dbReference>
<evidence type="ECO:0000259" key="8">
    <source>
        <dbReference type="Pfam" id="PF00749"/>
    </source>
</evidence>
<dbReference type="GO" id="GO:0004818">
    <property type="term" value="F:glutamate-tRNA ligase activity"/>
    <property type="evidence" value="ECO:0007669"/>
    <property type="project" value="TreeGrafter"/>
</dbReference>
<dbReference type="PANTHER" id="PTHR43311">
    <property type="entry name" value="GLUTAMATE--TRNA LIGASE"/>
    <property type="match status" value="1"/>
</dbReference>
<dbReference type="EMBL" id="BOPV01000001">
    <property type="protein sequence ID" value="GIL38787.1"/>
    <property type="molecule type" value="Genomic_DNA"/>
</dbReference>
<dbReference type="PRINTS" id="PR00987">
    <property type="entry name" value="TRNASYNTHGLU"/>
</dbReference>
<evidence type="ECO:0000256" key="5">
    <source>
        <dbReference type="ARBA" id="ARBA00022840"/>
    </source>
</evidence>
<protein>
    <submittedName>
        <fullName evidence="9">tRNA glutamyl-Q(34) synthetase GluQRS</fullName>
    </submittedName>
</protein>
<dbReference type="InterPro" id="IPR020058">
    <property type="entry name" value="Glu/Gln-tRNA-synth_Ib_cat-dom"/>
</dbReference>